<keyword evidence="7 9" id="KW-0472">Membrane</keyword>
<keyword evidence="5" id="KW-0029">Amino-acid transport</keyword>
<dbReference type="InterPro" id="IPR017779">
    <property type="entry name" value="ABC_UrtB_bac"/>
</dbReference>
<organism evidence="10 11">
    <name type="scientific">Clostridium algifaecis</name>
    <dbReference type="NCBI Taxonomy" id="1472040"/>
    <lineage>
        <taxon>Bacteria</taxon>
        <taxon>Bacillati</taxon>
        <taxon>Bacillota</taxon>
        <taxon>Clostridia</taxon>
        <taxon>Eubacteriales</taxon>
        <taxon>Clostridiaceae</taxon>
        <taxon>Clostridium</taxon>
    </lineage>
</organism>
<dbReference type="RefSeq" id="WP_209701389.1">
    <property type="nucleotide sequence ID" value="NZ_JAGGLM010000004.1"/>
</dbReference>
<proteinExistence type="inferred from homology"/>
<comment type="similarity">
    <text evidence="8">Belongs to the binding-protein-dependent transport system permease family. LivHM subfamily.</text>
</comment>
<dbReference type="CDD" id="cd06582">
    <property type="entry name" value="TM_PBP1_LivH_like"/>
    <property type="match status" value="1"/>
</dbReference>
<dbReference type="Proteomes" id="UP001519307">
    <property type="component" value="Unassembled WGS sequence"/>
</dbReference>
<evidence type="ECO:0000256" key="9">
    <source>
        <dbReference type="SAM" id="Phobius"/>
    </source>
</evidence>
<comment type="caution">
    <text evidence="10">The sequence shown here is derived from an EMBL/GenBank/DDBJ whole genome shotgun (WGS) entry which is preliminary data.</text>
</comment>
<feature type="transmembrane region" description="Helical" evidence="9">
    <location>
        <begin position="234"/>
        <end position="258"/>
    </location>
</feature>
<evidence type="ECO:0000256" key="7">
    <source>
        <dbReference type="ARBA" id="ARBA00023136"/>
    </source>
</evidence>
<feature type="transmembrane region" description="Helical" evidence="9">
    <location>
        <begin position="200"/>
        <end position="222"/>
    </location>
</feature>
<evidence type="ECO:0000313" key="10">
    <source>
        <dbReference type="EMBL" id="MBP2032327.1"/>
    </source>
</evidence>
<keyword evidence="6 9" id="KW-1133">Transmembrane helix</keyword>
<protein>
    <submittedName>
        <fullName evidence="10">Urea transport system permease protein</fullName>
    </submittedName>
</protein>
<dbReference type="InterPro" id="IPR052157">
    <property type="entry name" value="BCAA_transport_permease"/>
</dbReference>
<evidence type="ECO:0000256" key="4">
    <source>
        <dbReference type="ARBA" id="ARBA00022692"/>
    </source>
</evidence>
<dbReference type="PANTHER" id="PTHR11795">
    <property type="entry name" value="BRANCHED-CHAIN AMINO ACID TRANSPORT SYSTEM PERMEASE PROTEIN LIVH"/>
    <property type="match status" value="1"/>
</dbReference>
<comment type="subcellular location">
    <subcellularLocation>
        <location evidence="1">Cell membrane</location>
        <topology evidence="1">Multi-pass membrane protein</topology>
    </subcellularLocation>
</comment>
<feature type="transmembrane region" description="Helical" evidence="9">
    <location>
        <begin position="144"/>
        <end position="168"/>
    </location>
</feature>
<reference evidence="10 11" key="1">
    <citation type="submission" date="2021-03" db="EMBL/GenBank/DDBJ databases">
        <title>Genomic Encyclopedia of Type Strains, Phase IV (KMG-IV): sequencing the most valuable type-strain genomes for metagenomic binning, comparative biology and taxonomic classification.</title>
        <authorList>
            <person name="Goeker M."/>
        </authorList>
    </citation>
    <scope>NUCLEOTIDE SEQUENCE [LARGE SCALE GENOMIC DNA]</scope>
    <source>
        <strain evidence="10 11">DSM 28783</strain>
    </source>
</reference>
<feature type="transmembrane region" description="Helical" evidence="9">
    <location>
        <begin position="69"/>
        <end position="92"/>
    </location>
</feature>
<dbReference type="Pfam" id="PF02653">
    <property type="entry name" value="BPD_transp_2"/>
    <property type="match status" value="1"/>
</dbReference>
<evidence type="ECO:0000256" key="5">
    <source>
        <dbReference type="ARBA" id="ARBA00022970"/>
    </source>
</evidence>
<keyword evidence="3" id="KW-1003">Cell membrane</keyword>
<dbReference type="NCBIfam" id="TIGR03409">
    <property type="entry name" value="urea_trans_UrtB"/>
    <property type="match status" value="1"/>
</dbReference>
<accession>A0ABS4KQK0</accession>
<name>A0ABS4KQK0_9CLOT</name>
<evidence type="ECO:0000256" key="1">
    <source>
        <dbReference type="ARBA" id="ARBA00004651"/>
    </source>
</evidence>
<keyword evidence="11" id="KW-1185">Reference proteome</keyword>
<dbReference type="EMBL" id="JAGGLM010000004">
    <property type="protein sequence ID" value="MBP2032327.1"/>
    <property type="molecule type" value="Genomic_DNA"/>
</dbReference>
<evidence type="ECO:0000256" key="3">
    <source>
        <dbReference type="ARBA" id="ARBA00022475"/>
    </source>
</evidence>
<feature type="transmembrane region" description="Helical" evidence="9">
    <location>
        <begin position="38"/>
        <end position="57"/>
    </location>
</feature>
<evidence type="ECO:0000256" key="6">
    <source>
        <dbReference type="ARBA" id="ARBA00022989"/>
    </source>
</evidence>
<keyword evidence="4 9" id="KW-0812">Transmembrane</keyword>
<evidence type="ECO:0000256" key="8">
    <source>
        <dbReference type="ARBA" id="ARBA00037998"/>
    </source>
</evidence>
<gene>
    <name evidence="10" type="ORF">J2Z42_000992</name>
</gene>
<feature type="transmembrane region" description="Helical" evidence="9">
    <location>
        <begin position="12"/>
        <end position="31"/>
    </location>
</feature>
<sequence length="303" mass="32597">MSTIILQIFNGFSVGSILLLIGLGLSITFGLMKIINMAHGELIMIGAYSTYMVQILFKNLAGGKFFSLYFILALPISFLIAMAFGILIEGIVIKHLYGRPADSLLATWGISIILQQLARSIFGAPNVDVQSPQWLKGNIKLGGIAFPYSRLFIIFIAGICIVCVYLYLYKTRTGRNIRAVMQNRNMASCLGIPTRKIDAYTFALGSGLAGIAGCALTLIGPIGPSIGTGYIVDAFMVVVLGGVGRLVGAVAGGLVMGMFSTWSEFLIGTSLGRGVVFLLIIIFLQWKSKGMFPISTRALDEEV</sequence>
<evidence type="ECO:0000256" key="2">
    <source>
        <dbReference type="ARBA" id="ARBA00022448"/>
    </source>
</evidence>
<feature type="transmembrane region" description="Helical" evidence="9">
    <location>
        <begin position="265"/>
        <end position="286"/>
    </location>
</feature>
<evidence type="ECO:0000313" key="11">
    <source>
        <dbReference type="Proteomes" id="UP001519307"/>
    </source>
</evidence>
<dbReference type="PANTHER" id="PTHR11795:SF447">
    <property type="entry name" value="ABC TRANSPORTER PERMEASE PROTEIN"/>
    <property type="match status" value="1"/>
</dbReference>
<keyword evidence="2" id="KW-0813">Transport</keyword>
<dbReference type="InterPro" id="IPR001851">
    <property type="entry name" value="ABC_transp_permease"/>
</dbReference>